<accession>A0A2J6RMB4</accession>
<dbReference type="Proteomes" id="UP000235786">
    <property type="component" value="Unassembled WGS sequence"/>
</dbReference>
<evidence type="ECO:0000313" key="3">
    <source>
        <dbReference type="Proteomes" id="UP000235786"/>
    </source>
</evidence>
<evidence type="ECO:0000313" key="2">
    <source>
        <dbReference type="EMBL" id="PMD39664.1"/>
    </source>
</evidence>
<keyword evidence="3" id="KW-1185">Reference proteome</keyword>
<dbReference type="EMBL" id="KZ613946">
    <property type="protein sequence ID" value="PMD39664.1"/>
    <property type="molecule type" value="Genomic_DNA"/>
</dbReference>
<name>A0A2J6RMB4_HYAVF</name>
<keyword evidence="1" id="KW-1133">Transmembrane helix</keyword>
<keyword evidence="1" id="KW-0472">Membrane</keyword>
<feature type="transmembrane region" description="Helical" evidence="1">
    <location>
        <begin position="185"/>
        <end position="205"/>
    </location>
</feature>
<evidence type="ECO:0000256" key="1">
    <source>
        <dbReference type="SAM" id="Phobius"/>
    </source>
</evidence>
<keyword evidence="1" id="KW-0812">Transmembrane</keyword>
<gene>
    <name evidence="2" type="ORF">L207DRAFT_529615</name>
</gene>
<sequence length="209" mass="23836">MARWTMQIAGHAQHAIGDTDAYAKSEIWHSLEMQSDTPQNSRGVATRCHSPFSFDPALISFHRLSPRQQNFFSENFSSHHHEHHLSKNLGGIYSLCKGRRGCFSSTFVLSPDPHFTPHAVKFPILGKNQGEWCYLEAPRAHHELRGGTLVRKESAEKTQLVPVRARTRGPLDNWDYVGIYGRAPYYTGLSWAFIFFCGLIHCFFFKKVA</sequence>
<proteinExistence type="predicted"/>
<protein>
    <submittedName>
        <fullName evidence="2">Uncharacterized protein</fullName>
    </submittedName>
</protein>
<organism evidence="2 3">
    <name type="scientific">Hyaloscypha variabilis (strain UAMH 11265 / GT02V1 / F)</name>
    <name type="common">Meliniomyces variabilis</name>
    <dbReference type="NCBI Taxonomy" id="1149755"/>
    <lineage>
        <taxon>Eukaryota</taxon>
        <taxon>Fungi</taxon>
        <taxon>Dikarya</taxon>
        <taxon>Ascomycota</taxon>
        <taxon>Pezizomycotina</taxon>
        <taxon>Leotiomycetes</taxon>
        <taxon>Helotiales</taxon>
        <taxon>Hyaloscyphaceae</taxon>
        <taxon>Hyaloscypha</taxon>
        <taxon>Hyaloscypha variabilis</taxon>
    </lineage>
</organism>
<reference evidence="2 3" key="1">
    <citation type="submission" date="2016-04" db="EMBL/GenBank/DDBJ databases">
        <title>A degradative enzymes factory behind the ericoid mycorrhizal symbiosis.</title>
        <authorList>
            <consortium name="DOE Joint Genome Institute"/>
            <person name="Martino E."/>
            <person name="Morin E."/>
            <person name="Grelet G."/>
            <person name="Kuo A."/>
            <person name="Kohler A."/>
            <person name="Daghino S."/>
            <person name="Barry K."/>
            <person name="Choi C."/>
            <person name="Cichocki N."/>
            <person name="Clum A."/>
            <person name="Copeland A."/>
            <person name="Hainaut M."/>
            <person name="Haridas S."/>
            <person name="Labutti K."/>
            <person name="Lindquist E."/>
            <person name="Lipzen A."/>
            <person name="Khouja H.-R."/>
            <person name="Murat C."/>
            <person name="Ohm R."/>
            <person name="Olson A."/>
            <person name="Spatafora J."/>
            <person name="Veneault-Fourrey C."/>
            <person name="Henrissat B."/>
            <person name="Grigoriev I."/>
            <person name="Martin F."/>
            <person name="Perotto S."/>
        </authorList>
    </citation>
    <scope>NUCLEOTIDE SEQUENCE [LARGE SCALE GENOMIC DNA]</scope>
    <source>
        <strain evidence="2 3">F</strain>
    </source>
</reference>
<dbReference type="AlphaFoldDB" id="A0A2J6RMB4"/>